<sequence>MLLLTVLEEIGMPAAEYVYSSGDLEPLFAIPRSWALLLNDMNALGNADKEGGFMKICMMAALDHAIRLADDDVWRMVRESSFLFTLAEQITANYLFGYTQDQLTDIVGQDENDIRGINLISLSLSLLCSYIDRIFSCTAYQDDDLDVVEALDILQYAIPSVFLKLWDVRDTFLISSNACSTDKELIVLCSLHEVVHAVGYASFRFVREHRQFAFDATNSRLLQVFFVVWIFSTSRTVRYRAFKHIMETLDEQQYGAFFQSVSNGCTGHEHVTAAVLRDFRDECVVDDRLNLLAFFTVFRGGAYRSSDPQAMTASVLQLAAPSIAAARRQFCLGTSPKNPPVDTQFAMLFSVSSALKRDDSRLFMSDRQVYGLIGLLCVYTMHQITGNDPEGPAALGRVIRWWFPRLQELSVVDRRPKTLAIRTHTLTVWQTVMGELSRRRMAQRSSDWRDFVSTWIRVGGLMPPVPDEVPEDSPFEPLQRCGWSECLCSVHAPAHSMRVCKGCWLVAYCGANCQKNDWEQGGHQQRCRRRTAV</sequence>
<dbReference type="Gene3D" id="6.10.140.2220">
    <property type="match status" value="1"/>
</dbReference>
<evidence type="ECO:0000256" key="2">
    <source>
        <dbReference type="ARBA" id="ARBA00022771"/>
    </source>
</evidence>
<dbReference type="EMBL" id="BPQB01000031">
    <property type="protein sequence ID" value="GJE93259.1"/>
    <property type="molecule type" value="Genomic_DNA"/>
</dbReference>
<evidence type="ECO:0000256" key="1">
    <source>
        <dbReference type="ARBA" id="ARBA00022723"/>
    </source>
</evidence>
<dbReference type="OrthoDB" id="432970at2759"/>
<reference evidence="6 7" key="1">
    <citation type="submission" date="2021-08" db="EMBL/GenBank/DDBJ databases">
        <title>Draft Genome Sequence of Phanerochaete sordida strain YK-624.</title>
        <authorList>
            <person name="Mori T."/>
            <person name="Dohra H."/>
            <person name="Suzuki T."/>
            <person name="Kawagishi H."/>
            <person name="Hirai H."/>
        </authorList>
    </citation>
    <scope>NUCLEOTIDE SEQUENCE [LARGE SCALE GENOMIC DNA]</scope>
    <source>
        <strain evidence="6 7">YK-624</strain>
    </source>
</reference>
<evidence type="ECO:0000313" key="7">
    <source>
        <dbReference type="Proteomes" id="UP000703269"/>
    </source>
</evidence>
<keyword evidence="7" id="KW-1185">Reference proteome</keyword>
<proteinExistence type="predicted"/>
<name>A0A9P3GGJ6_9APHY</name>
<accession>A0A9P3GGJ6</accession>
<gene>
    <name evidence="6" type="ORF">PsYK624_094180</name>
</gene>
<keyword evidence="1" id="KW-0479">Metal-binding</keyword>
<dbReference type="AlphaFoldDB" id="A0A9P3GGJ6"/>
<protein>
    <submittedName>
        <fullName evidence="6">Zinc finger MYND domain-containing protein</fullName>
    </submittedName>
</protein>
<evidence type="ECO:0000256" key="4">
    <source>
        <dbReference type="PROSITE-ProRule" id="PRU00134"/>
    </source>
</evidence>
<evidence type="ECO:0000259" key="5">
    <source>
        <dbReference type="PROSITE" id="PS50865"/>
    </source>
</evidence>
<feature type="domain" description="MYND-type" evidence="5">
    <location>
        <begin position="488"/>
        <end position="527"/>
    </location>
</feature>
<dbReference type="SUPFAM" id="SSF144232">
    <property type="entry name" value="HIT/MYND zinc finger-like"/>
    <property type="match status" value="1"/>
</dbReference>
<evidence type="ECO:0000313" key="6">
    <source>
        <dbReference type="EMBL" id="GJE93259.1"/>
    </source>
</evidence>
<dbReference type="Proteomes" id="UP000703269">
    <property type="component" value="Unassembled WGS sequence"/>
</dbReference>
<keyword evidence="3" id="KW-0862">Zinc</keyword>
<dbReference type="GO" id="GO:0008270">
    <property type="term" value="F:zinc ion binding"/>
    <property type="evidence" value="ECO:0007669"/>
    <property type="project" value="UniProtKB-KW"/>
</dbReference>
<dbReference type="PROSITE" id="PS50865">
    <property type="entry name" value="ZF_MYND_2"/>
    <property type="match status" value="1"/>
</dbReference>
<evidence type="ECO:0000256" key="3">
    <source>
        <dbReference type="ARBA" id="ARBA00022833"/>
    </source>
</evidence>
<keyword evidence="2 4" id="KW-0863">Zinc-finger</keyword>
<comment type="caution">
    <text evidence="6">The sequence shown here is derived from an EMBL/GenBank/DDBJ whole genome shotgun (WGS) entry which is preliminary data.</text>
</comment>
<dbReference type="InterPro" id="IPR002893">
    <property type="entry name" value="Znf_MYND"/>
</dbReference>
<organism evidence="6 7">
    <name type="scientific">Phanerochaete sordida</name>
    <dbReference type="NCBI Taxonomy" id="48140"/>
    <lineage>
        <taxon>Eukaryota</taxon>
        <taxon>Fungi</taxon>
        <taxon>Dikarya</taxon>
        <taxon>Basidiomycota</taxon>
        <taxon>Agaricomycotina</taxon>
        <taxon>Agaricomycetes</taxon>
        <taxon>Polyporales</taxon>
        <taxon>Phanerochaetaceae</taxon>
        <taxon>Phanerochaete</taxon>
    </lineage>
</organism>